<dbReference type="GO" id="GO:0006412">
    <property type="term" value="P:translation"/>
    <property type="evidence" value="ECO:0007669"/>
    <property type="project" value="UniProtKB-UniRule"/>
</dbReference>
<evidence type="ECO:0000313" key="8">
    <source>
        <dbReference type="Proteomes" id="UP000293162"/>
    </source>
</evidence>
<dbReference type="PANTHER" id="PTHR11560">
    <property type="entry name" value="39S RIBOSOMAL PROTEIN L10, MITOCHONDRIAL"/>
    <property type="match status" value="1"/>
</dbReference>
<dbReference type="HAMAP" id="MF_00362">
    <property type="entry name" value="Ribosomal_uL10"/>
    <property type="match status" value="1"/>
</dbReference>
<name>A0A4Q5LTE1_9BACT</name>
<evidence type="ECO:0000256" key="3">
    <source>
        <dbReference type="ARBA" id="ARBA00022980"/>
    </source>
</evidence>
<dbReference type="InterPro" id="IPR022973">
    <property type="entry name" value="Ribosomal_uL10_bac"/>
</dbReference>
<dbReference type="Pfam" id="PF00466">
    <property type="entry name" value="Ribosomal_L10"/>
    <property type="match status" value="1"/>
</dbReference>
<comment type="subunit">
    <text evidence="6">Part of the ribosomal stalk of the 50S ribosomal subunit. The N-terminus interacts with L11 and the large rRNA to form the base of the stalk. The C-terminus forms an elongated spine to which L12 dimers bind in a sequential fashion forming a multimeric L10(L12)X complex.</text>
</comment>
<dbReference type="EMBL" id="SEWF01000070">
    <property type="protein sequence ID" value="RYU92822.1"/>
    <property type="molecule type" value="Genomic_DNA"/>
</dbReference>
<dbReference type="RefSeq" id="WP_130024014.1">
    <property type="nucleotide sequence ID" value="NZ_SEWF01000070.1"/>
</dbReference>
<dbReference type="Proteomes" id="UP000293162">
    <property type="component" value="Unassembled WGS sequence"/>
</dbReference>
<evidence type="ECO:0000256" key="1">
    <source>
        <dbReference type="ARBA" id="ARBA00002633"/>
    </source>
</evidence>
<dbReference type="CDD" id="cd05797">
    <property type="entry name" value="Ribosomal_L10"/>
    <property type="match status" value="1"/>
</dbReference>
<dbReference type="OrthoDB" id="1523686at2"/>
<dbReference type="GO" id="GO:0005840">
    <property type="term" value="C:ribosome"/>
    <property type="evidence" value="ECO:0007669"/>
    <property type="project" value="UniProtKB-KW"/>
</dbReference>
<comment type="function">
    <text evidence="1 6">Forms part of the ribosomal stalk, playing a central role in the interaction of the ribosome with GTP-bound translation factors.</text>
</comment>
<sequence length="177" mass="19187">MTKEEKGAIIEELAEKFAATPYFYITDAGGLSVAKTNELRRLCFERGIEYRVVKNTLISKALERLDTDYSSFDGTVLKGFSGVMFHDESGKVAAKLIKDFLKANKNSITLKGASVDSALFIGHDQLETLLTLKSKQELIGEVIGLLQSPAKNVISGLQSGGNKLAGILKTLSEKEAA</sequence>
<keyword evidence="8" id="KW-1185">Reference proteome</keyword>
<dbReference type="InterPro" id="IPR001790">
    <property type="entry name" value="Ribosomal_uL10"/>
</dbReference>
<keyword evidence="4 6" id="KW-0687">Ribonucleoprotein</keyword>
<reference evidence="7 8" key="1">
    <citation type="submission" date="2019-02" db="EMBL/GenBank/DDBJ databases">
        <title>Bacterial novel species Emticicia sp. 17J42-9 isolated from soil.</title>
        <authorList>
            <person name="Jung H.-Y."/>
        </authorList>
    </citation>
    <scope>NUCLEOTIDE SEQUENCE [LARGE SCALE GENOMIC DNA]</scope>
    <source>
        <strain evidence="7 8">17J42-9</strain>
    </source>
</reference>
<keyword evidence="6" id="KW-0699">rRNA-binding</keyword>
<keyword evidence="6" id="KW-0694">RNA-binding</keyword>
<evidence type="ECO:0000313" key="7">
    <source>
        <dbReference type="EMBL" id="RYU92822.1"/>
    </source>
</evidence>
<dbReference type="GO" id="GO:0070180">
    <property type="term" value="F:large ribosomal subunit rRNA binding"/>
    <property type="evidence" value="ECO:0007669"/>
    <property type="project" value="UniProtKB-UniRule"/>
</dbReference>
<comment type="caution">
    <text evidence="7">The sequence shown here is derived from an EMBL/GenBank/DDBJ whole genome shotgun (WGS) entry which is preliminary data.</text>
</comment>
<keyword evidence="3 6" id="KW-0689">Ribosomal protein</keyword>
<dbReference type="SUPFAM" id="SSF160369">
    <property type="entry name" value="Ribosomal protein L10-like"/>
    <property type="match status" value="1"/>
</dbReference>
<dbReference type="InterPro" id="IPR047865">
    <property type="entry name" value="Ribosomal_uL10_bac_type"/>
</dbReference>
<dbReference type="GO" id="GO:1990904">
    <property type="term" value="C:ribonucleoprotein complex"/>
    <property type="evidence" value="ECO:0007669"/>
    <property type="project" value="UniProtKB-KW"/>
</dbReference>
<dbReference type="Gene3D" id="3.30.70.1730">
    <property type="match status" value="1"/>
</dbReference>
<comment type="similarity">
    <text evidence="2 6">Belongs to the universal ribosomal protein uL10 family.</text>
</comment>
<dbReference type="AlphaFoldDB" id="A0A4Q5LTE1"/>
<protein>
    <recommendedName>
        <fullName evidence="5 6">Large ribosomal subunit protein uL10</fullName>
    </recommendedName>
</protein>
<dbReference type="Gene3D" id="6.10.250.290">
    <property type="match status" value="1"/>
</dbReference>
<organism evidence="7 8">
    <name type="scientific">Emticicia agri</name>
    <dbReference type="NCBI Taxonomy" id="2492393"/>
    <lineage>
        <taxon>Bacteria</taxon>
        <taxon>Pseudomonadati</taxon>
        <taxon>Bacteroidota</taxon>
        <taxon>Cytophagia</taxon>
        <taxon>Cytophagales</taxon>
        <taxon>Leadbetterellaceae</taxon>
        <taxon>Emticicia</taxon>
    </lineage>
</organism>
<gene>
    <name evidence="6" type="primary">rplJ</name>
    <name evidence="7" type="ORF">EWM59_25230</name>
</gene>
<dbReference type="InterPro" id="IPR043141">
    <property type="entry name" value="Ribosomal_uL10-like_sf"/>
</dbReference>
<accession>A0A4Q5LTE1</accession>
<evidence type="ECO:0000256" key="5">
    <source>
        <dbReference type="ARBA" id="ARBA00035202"/>
    </source>
</evidence>
<evidence type="ECO:0000256" key="4">
    <source>
        <dbReference type="ARBA" id="ARBA00023274"/>
    </source>
</evidence>
<proteinExistence type="inferred from homology"/>
<evidence type="ECO:0000256" key="6">
    <source>
        <dbReference type="HAMAP-Rule" id="MF_00362"/>
    </source>
</evidence>
<dbReference type="NCBIfam" id="NF000955">
    <property type="entry name" value="PRK00099.1-1"/>
    <property type="match status" value="1"/>
</dbReference>
<evidence type="ECO:0000256" key="2">
    <source>
        <dbReference type="ARBA" id="ARBA00008889"/>
    </source>
</evidence>